<evidence type="ECO:0000313" key="1">
    <source>
        <dbReference type="EMBL" id="EKC63818.1"/>
    </source>
</evidence>
<dbReference type="PROSITE" id="PS51257">
    <property type="entry name" value="PROKAR_LIPOPROTEIN"/>
    <property type="match status" value="1"/>
</dbReference>
<proteinExistence type="predicted"/>
<accession>K1T1Q7</accession>
<dbReference type="EMBL" id="AJWZ01004995">
    <property type="protein sequence ID" value="EKC63818.1"/>
    <property type="molecule type" value="Genomic_DNA"/>
</dbReference>
<name>K1T1Q7_9ZZZZ</name>
<feature type="non-terminal residue" evidence="1">
    <location>
        <position position="92"/>
    </location>
</feature>
<sequence>MAKKHRILLPVLALLLIGACSRNEEIEQPTSPSGGVEVAILCDNTKEPQVYSLPDGTRTWIDDNDWASTRWDKNDKIALWATADGSNYTLNA</sequence>
<evidence type="ECO:0008006" key="2">
    <source>
        <dbReference type="Google" id="ProtNLM"/>
    </source>
</evidence>
<gene>
    <name evidence="1" type="ORF">OBE_07264</name>
</gene>
<dbReference type="AlphaFoldDB" id="K1T1Q7"/>
<comment type="caution">
    <text evidence="1">The sequence shown here is derived from an EMBL/GenBank/DDBJ whole genome shotgun (WGS) entry which is preliminary data.</text>
</comment>
<organism evidence="1">
    <name type="scientific">human gut metagenome</name>
    <dbReference type="NCBI Taxonomy" id="408170"/>
    <lineage>
        <taxon>unclassified sequences</taxon>
        <taxon>metagenomes</taxon>
        <taxon>organismal metagenomes</taxon>
    </lineage>
</organism>
<protein>
    <recommendedName>
        <fullName evidence="2">Lipoprotein</fullName>
    </recommendedName>
</protein>
<reference evidence="1" key="1">
    <citation type="journal article" date="2013" name="Environ. Microbiol.">
        <title>Microbiota from the distal guts of lean and obese adolescents exhibit partial functional redundancy besides clear differences in community structure.</title>
        <authorList>
            <person name="Ferrer M."/>
            <person name="Ruiz A."/>
            <person name="Lanza F."/>
            <person name="Haange S.B."/>
            <person name="Oberbach A."/>
            <person name="Till H."/>
            <person name="Bargiela R."/>
            <person name="Campoy C."/>
            <person name="Segura M.T."/>
            <person name="Richter M."/>
            <person name="von Bergen M."/>
            <person name="Seifert J."/>
            <person name="Suarez A."/>
        </authorList>
    </citation>
    <scope>NUCLEOTIDE SEQUENCE</scope>
</reference>